<dbReference type="Proteomes" id="UP000271227">
    <property type="component" value="Unassembled WGS sequence"/>
</dbReference>
<keyword evidence="1" id="KW-0548">Nucleotidyltransferase</keyword>
<dbReference type="Gene3D" id="3.90.550.10">
    <property type="entry name" value="Spore Coat Polysaccharide Biosynthesis Protein SpsA, Chain A"/>
    <property type="match status" value="1"/>
</dbReference>
<proteinExistence type="predicted"/>
<evidence type="ECO:0000313" key="2">
    <source>
        <dbReference type="Proteomes" id="UP000271227"/>
    </source>
</evidence>
<dbReference type="InterPro" id="IPR050793">
    <property type="entry name" value="CMP-NeuNAc_synthase"/>
</dbReference>
<dbReference type="Pfam" id="PF02348">
    <property type="entry name" value="CTP_transf_3"/>
    <property type="match status" value="1"/>
</dbReference>
<dbReference type="EMBL" id="REFR01000012">
    <property type="protein sequence ID" value="RMB04781.1"/>
    <property type="molecule type" value="Genomic_DNA"/>
</dbReference>
<dbReference type="InterPro" id="IPR029044">
    <property type="entry name" value="Nucleotide-diphossugar_trans"/>
</dbReference>
<keyword evidence="2" id="KW-1185">Reference proteome</keyword>
<protein>
    <submittedName>
        <fullName evidence="1">N-acylneuraminate cytidylyltransferase</fullName>
    </submittedName>
</protein>
<sequence>MAVHSRTDESAGNNDMPDFSGKTVAFVHAKGTSDRVPGKNMRRLNGKPLIHHALTNALAANKVDHVIIDSDSPDILDYGAALGAVPVKRPATLATNAATGDDLAAYQASVAAQSDICLQVIPTSPFVTPQTIDRGITLIEDSDADSVVGVTSDVFYFWDQEGPAYYRSDGTIPNSIDLPPSIYETTGLYINRTAAVLKSGRRLNPDNARFLMLSRLEAVDINTEEDFALADIISRGMESMTGS</sequence>
<comment type="caution">
    <text evidence="1">The sequence shown here is derived from an EMBL/GenBank/DDBJ whole genome shotgun (WGS) entry which is preliminary data.</text>
</comment>
<dbReference type="InParanoid" id="A0A3M0C4J9"/>
<organism evidence="1 2">
    <name type="scientific">Eilatimonas milleporae</name>
    <dbReference type="NCBI Taxonomy" id="911205"/>
    <lineage>
        <taxon>Bacteria</taxon>
        <taxon>Pseudomonadati</taxon>
        <taxon>Pseudomonadota</taxon>
        <taxon>Alphaproteobacteria</taxon>
        <taxon>Kordiimonadales</taxon>
        <taxon>Kordiimonadaceae</taxon>
        <taxon>Eilatimonas</taxon>
    </lineage>
</organism>
<accession>A0A3M0C4J9</accession>
<gene>
    <name evidence="1" type="ORF">BXY39_2345</name>
</gene>
<name>A0A3M0C4J9_9PROT</name>
<keyword evidence="1" id="KW-0808">Transferase</keyword>
<dbReference type="PANTHER" id="PTHR21485">
    <property type="entry name" value="HAD SUPERFAMILY MEMBERS CMAS AND KDSC"/>
    <property type="match status" value="1"/>
</dbReference>
<dbReference type="GO" id="GO:0008781">
    <property type="term" value="F:N-acylneuraminate cytidylyltransferase activity"/>
    <property type="evidence" value="ECO:0007669"/>
    <property type="project" value="TreeGrafter"/>
</dbReference>
<dbReference type="SUPFAM" id="SSF53448">
    <property type="entry name" value="Nucleotide-diphospho-sugar transferases"/>
    <property type="match status" value="1"/>
</dbReference>
<dbReference type="PANTHER" id="PTHR21485:SF6">
    <property type="entry name" value="N-ACYLNEURAMINATE CYTIDYLYLTRANSFERASE-RELATED"/>
    <property type="match status" value="1"/>
</dbReference>
<dbReference type="AlphaFoldDB" id="A0A3M0C4J9"/>
<reference evidence="1 2" key="1">
    <citation type="submission" date="2018-10" db="EMBL/GenBank/DDBJ databases">
        <title>Genomic Encyclopedia of Archaeal and Bacterial Type Strains, Phase II (KMG-II): from individual species to whole genera.</title>
        <authorList>
            <person name="Goeker M."/>
        </authorList>
    </citation>
    <scope>NUCLEOTIDE SEQUENCE [LARGE SCALE GENOMIC DNA]</scope>
    <source>
        <strain evidence="1 2">DSM 25217</strain>
    </source>
</reference>
<dbReference type="CDD" id="cd02513">
    <property type="entry name" value="CMP-NeuAc_Synthase"/>
    <property type="match status" value="1"/>
</dbReference>
<dbReference type="InterPro" id="IPR003329">
    <property type="entry name" value="Cytidylyl_trans"/>
</dbReference>
<dbReference type="OrthoDB" id="9805604at2"/>
<evidence type="ECO:0000313" key="1">
    <source>
        <dbReference type="EMBL" id="RMB04781.1"/>
    </source>
</evidence>